<dbReference type="GO" id="GO:0050684">
    <property type="term" value="P:regulation of mRNA processing"/>
    <property type="evidence" value="ECO:0007669"/>
    <property type="project" value="TreeGrafter"/>
</dbReference>
<dbReference type="SMART" id="SM00220">
    <property type="entry name" value="S_TKc"/>
    <property type="match status" value="1"/>
</dbReference>
<evidence type="ECO:0000256" key="6">
    <source>
        <dbReference type="ARBA" id="ARBA00022840"/>
    </source>
</evidence>
<proteinExistence type="predicted"/>
<keyword evidence="6 9" id="KW-0067">ATP-binding</keyword>
<evidence type="ECO:0000256" key="2">
    <source>
        <dbReference type="ARBA" id="ARBA00022527"/>
    </source>
</evidence>
<feature type="domain" description="Protein kinase" evidence="11">
    <location>
        <begin position="128"/>
        <end position="607"/>
    </location>
</feature>
<dbReference type="GO" id="GO:0004674">
    <property type="term" value="F:protein serine/threonine kinase activity"/>
    <property type="evidence" value="ECO:0007669"/>
    <property type="project" value="UniProtKB-KW"/>
</dbReference>
<feature type="compositionally biased region" description="Acidic residues" evidence="10">
    <location>
        <begin position="91"/>
        <end position="102"/>
    </location>
</feature>
<keyword evidence="2" id="KW-0723">Serine/threonine-protein kinase</keyword>
<dbReference type="PROSITE" id="PS00108">
    <property type="entry name" value="PROTEIN_KINASE_ST"/>
    <property type="match status" value="1"/>
</dbReference>
<dbReference type="SMR" id="A0A015KG55"/>
<keyword evidence="3" id="KW-0808">Transferase</keyword>
<dbReference type="STRING" id="1432141.A0A015KG55"/>
<dbReference type="InterPro" id="IPR008271">
    <property type="entry name" value="Ser/Thr_kinase_AS"/>
</dbReference>
<protein>
    <recommendedName>
        <fullName evidence="1">non-specific serine/threonine protein kinase</fullName>
        <ecNumber evidence="1">2.7.11.1</ecNumber>
    </recommendedName>
</protein>
<feature type="compositionally biased region" description="Basic residues" evidence="10">
    <location>
        <begin position="337"/>
        <end position="350"/>
    </location>
</feature>
<dbReference type="PANTHER" id="PTHR47634:SF9">
    <property type="entry name" value="PROTEIN KINASE DOMAIN-CONTAINING PROTEIN-RELATED"/>
    <property type="match status" value="1"/>
</dbReference>
<dbReference type="FunFam" id="3.30.200.20:FF:000076">
    <property type="entry name" value="CMGC/SRPK protein kinase"/>
    <property type="match status" value="1"/>
</dbReference>
<dbReference type="EC" id="2.7.11.1" evidence="1"/>
<feature type="compositionally biased region" description="Low complexity" evidence="10">
    <location>
        <begin position="304"/>
        <end position="336"/>
    </location>
</feature>
<organism evidence="12 13">
    <name type="scientific">Rhizophagus irregularis (strain DAOM 197198w)</name>
    <name type="common">Glomus intraradices</name>
    <dbReference type="NCBI Taxonomy" id="1432141"/>
    <lineage>
        <taxon>Eukaryota</taxon>
        <taxon>Fungi</taxon>
        <taxon>Fungi incertae sedis</taxon>
        <taxon>Mucoromycota</taxon>
        <taxon>Glomeromycotina</taxon>
        <taxon>Glomeromycetes</taxon>
        <taxon>Glomerales</taxon>
        <taxon>Glomeraceae</taxon>
        <taxon>Rhizophagus</taxon>
    </lineage>
</organism>
<feature type="region of interest" description="Disordered" evidence="10">
    <location>
        <begin position="285"/>
        <end position="364"/>
    </location>
</feature>
<feature type="region of interest" description="Disordered" evidence="10">
    <location>
        <begin position="409"/>
        <end position="435"/>
    </location>
</feature>
<feature type="compositionally biased region" description="Polar residues" evidence="10">
    <location>
        <begin position="57"/>
        <end position="81"/>
    </location>
</feature>
<dbReference type="Proteomes" id="UP000022910">
    <property type="component" value="Unassembled WGS sequence"/>
</dbReference>
<evidence type="ECO:0000256" key="9">
    <source>
        <dbReference type="PROSITE-ProRule" id="PRU10141"/>
    </source>
</evidence>
<keyword evidence="4 9" id="KW-0547">Nucleotide-binding</keyword>
<evidence type="ECO:0000256" key="5">
    <source>
        <dbReference type="ARBA" id="ARBA00022777"/>
    </source>
</evidence>
<dbReference type="Gene3D" id="1.10.510.10">
    <property type="entry name" value="Transferase(Phosphotransferase) domain 1"/>
    <property type="match status" value="1"/>
</dbReference>
<keyword evidence="5" id="KW-0418">Kinase</keyword>
<dbReference type="FunFam" id="1.10.510.10:FF:000409">
    <property type="entry name" value="CMGC/SRPK protein kinase"/>
    <property type="match status" value="1"/>
</dbReference>
<dbReference type="EMBL" id="JEMT01008925">
    <property type="protein sequence ID" value="EXX78615.1"/>
    <property type="molecule type" value="Genomic_DNA"/>
</dbReference>
<evidence type="ECO:0000256" key="4">
    <source>
        <dbReference type="ARBA" id="ARBA00022741"/>
    </source>
</evidence>
<comment type="catalytic activity">
    <reaction evidence="7">
        <text>L-threonyl-[protein] + ATP = O-phospho-L-threonyl-[protein] + ADP + H(+)</text>
        <dbReference type="Rhea" id="RHEA:46608"/>
        <dbReference type="Rhea" id="RHEA-COMP:11060"/>
        <dbReference type="Rhea" id="RHEA-COMP:11605"/>
        <dbReference type="ChEBI" id="CHEBI:15378"/>
        <dbReference type="ChEBI" id="CHEBI:30013"/>
        <dbReference type="ChEBI" id="CHEBI:30616"/>
        <dbReference type="ChEBI" id="CHEBI:61977"/>
        <dbReference type="ChEBI" id="CHEBI:456216"/>
        <dbReference type="EC" id="2.7.11.1"/>
    </reaction>
</comment>
<dbReference type="SUPFAM" id="SSF56112">
    <property type="entry name" value="Protein kinase-like (PK-like)"/>
    <property type="match status" value="1"/>
</dbReference>
<dbReference type="GO" id="GO:0005524">
    <property type="term" value="F:ATP binding"/>
    <property type="evidence" value="ECO:0007669"/>
    <property type="project" value="UniProtKB-UniRule"/>
</dbReference>
<reference evidence="12 13" key="1">
    <citation type="submission" date="2014-02" db="EMBL/GenBank/DDBJ databases">
        <title>Single nucleus genome sequencing reveals high similarity among nuclei of an endomycorrhizal fungus.</title>
        <authorList>
            <person name="Lin K."/>
            <person name="Geurts R."/>
            <person name="Zhang Z."/>
            <person name="Limpens E."/>
            <person name="Saunders D.G."/>
            <person name="Mu D."/>
            <person name="Pang E."/>
            <person name="Cao H."/>
            <person name="Cha H."/>
            <person name="Lin T."/>
            <person name="Zhou Q."/>
            <person name="Shang Y."/>
            <person name="Li Y."/>
            <person name="Ivanov S."/>
            <person name="Sharma T."/>
            <person name="Velzen R.V."/>
            <person name="Ruijter N.D."/>
            <person name="Aanen D.K."/>
            <person name="Win J."/>
            <person name="Kamoun S."/>
            <person name="Bisseling T."/>
            <person name="Huang S."/>
        </authorList>
    </citation>
    <scope>NUCLEOTIDE SEQUENCE [LARGE SCALE GENOMIC DNA]</scope>
    <source>
        <strain evidence="13">DAOM197198w</strain>
    </source>
</reference>
<dbReference type="Pfam" id="PF00069">
    <property type="entry name" value="Pkinase"/>
    <property type="match status" value="2"/>
</dbReference>
<dbReference type="InterPro" id="IPR000719">
    <property type="entry name" value="Prot_kinase_dom"/>
</dbReference>
<evidence type="ECO:0000256" key="1">
    <source>
        <dbReference type="ARBA" id="ARBA00012513"/>
    </source>
</evidence>
<name>A0A015KG55_RHIIW</name>
<dbReference type="AlphaFoldDB" id="A0A015KG55"/>
<evidence type="ECO:0000256" key="8">
    <source>
        <dbReference type="ARBA" id="ARBA00048679"/>
    </source>
</evidence>
<evidence type="ECO:0000313" key="12">
    <source>
        <dbReference type="EMBL" id="EXX78615.1"/>
    </source>
</evidence>
<feature type="binding site" evidence="9">
    <location>
        <position position="157"/>
    </location>
    <ligand>
        <name>ATP</name>
        <dbReference type="ChEBI" id="CHEBI:30616"/>
    </ligand>
</feature>
<sequence length="680" mass="76273">MSDKRRQVATLKAKQITAQKKRRRRTDPGVKVSTNDMPSTPTRSGLTSPLSPVLSPTAYNSNKIYPQSVTSHQRQTTNEDYSASSASSSASEEEPEKIMTEDEEDLEDYCKGGYHPVKIGDTFNDGRYTVVRKLGWGHFSTVWLARENRQNRHVALKIVKSAPHYTETALDEIKLLQKIVTANPDAPGRRHVVELLDHFQHRGPHGTHVCMVFEVLGENLLSLIKRYNHRGIPPHLVKQITKQVLMGLDYMHRECGIIHTDLKPENVLVCVDNVEKVVRNELLCGGKPPATTAKKGQQLRITGSQPLSSPSSKSPSVQNSSIASQQSSQQIQGMSKSQKKKLKQKLKKKAARENGEHMTNGIGEDIYNESLEVVKKNEEKEDADMAENICSSGDVTTETLERDLNDISLVDSSTPNSSSIVSATSSQTSLTRKTSTTKWTTPDSITVKIADLGNACWVDHHFTNDIQTRQYRSPEVILGSRWGNSADIWSMACMVFELYTGDYLFDPQTGKNYTKDDDHIAQITELLGNFPKSLALSGKYSNEIFNRKGDLRNITKLRPWKLADVLHDKYALSRTEADFMSSFLLPMLDLNPDKRALARQSLNNPWLQDSSSAMKSTGSRSTEINGTSKPLSRSDTSGDKSVKRENRKSEKNENLERRHSGYYKSTTKANDVKVDPNWKY</sequence>
<dbReference type="InterPro" id="IPR051334">
    <property type="entry name" value="SRPK"/>
</dbReference>
<dbReference type="PANTHER" id="PTHR47634">
    <property type="entry name" value="PROTEIN KINASE DOMAIN-CONTAINING PROTEIN-RELATED"/>
    <property type="match status" value="1"/>
</dbReference>
<feature type="compositionally biased region" description="Basic and acidic residues" evidence="10">
    <location>
        <begin position="636"/>
        <end position="659"/>
    </location>
</feature>
<keyword evidence="13" id="KW-1185">Reference proteome</keyword>
<evidence type="ECO:0000259" key="11">
    <source>
        <dbReference type="PROSITE" id="PS50011"/>
    </source>
</evidence>
<dbReference type="CDD" id="cd14136">
    <property type="entry name" value="STKc_SRPK"/>
    <property type="match status" value="1"/>
</dbReference>
<comment type="catalytic activity">
    <reaction evidence="8">
        <text>L-seryl-[protein] + ATP = O-phospho-L-seryl-[protein] + ADP + H(+)</text>
        <dbReference type="Rhea" id="RHEA:17989"/>
        <dbReference type="Rhea" id="RHEA-COMP:9863"/>
        <dbReference type="Rhea" id="RHEA-COMP:11604"/>
        <dbReference type="ChEBI" id="CHEBI:15378"/>
        <dbReference type="ChEBI" id="CHEBI:29999"/>
        <dbReference type="ChEBI" id="CHEBI:30616"/>
        <dbReference type="ChEBI" id="CHEBI:83421"/>
        <dbReference type="ChEBI" id="CHEBI:456216"/>
        <dbReference type="EC" id="2.7.11.1"/>
    </reaction>
</comment>
<evidence type="ECO:0000313" key="13">
    <source>
        <dbReference type="Proteomes" id="UP000022910"/>
    </source>
</evidence>
<dbReference type="OrthoDB" id="2649at2759"/>
<gene>
    <name evidence="12" type="ORF">RirG_013620</name>
</gene>
<dbReference type="PROSITE" id="PS00107">
    <property type="entry name" value="PROTEIN_KINASE_ATP"/>
    <property type="match status" value="1"/>
</dbReference>
<dbReference type="InterPro" id="IPR017441">
    <property type="entry name" value="Protein_kinase_ATP_BS"/>
</dbReference>
<evidence type="ECO:0000256" key="10">
    <source>
        <dbReference type="SAM" id="MobiDB-lite"/>
    </source>
</evidence>
<dbReference type="InterPro" id="IPR011009">
    <property type="entry name" value="Kinase-like_dom_sf"/>
</dbReference>
<feature type="region of interest" description="Disordered" evidence="10">
    <location>
        <begin position="1"/>
        <end position="102"/>
    </location>
</feature>
<dbReference type="FunFam" id="1.10.510.10:FF:000541">
    <property type="entry name" value="CMGC/SRPK protein kinase"/>
    <property type="match status" value="1"/>
</dbReference>
<evidence type="ECO:0000256" key="3">
    <source>
        <dbReference type="ARBA" id="ARBA00022679"/>
    </source>
</evidence>
<feature type="compositionally biased region" description="Polar residues" evidence="10">
    <location>
        <begin position="607"/>
        <end position="635"/>
    </location>
</feature>
<dbReference type="Gene3D" id="3.30.200.20">
    <property type="entry name" value="Phosphorylase Kinase, domain 1"/>
    <property type="match status" value="1"/>
</dbReference>
<feature type="compositionally biased region" description="Low complexity" evidence="10">
    <location>
        <begin position="412"/>
        <end position="435"/>
    </location>
</feature>
<feature type="compositionally biased region" description="Polar residues" evidence="10">
    <location>
        <begin position="32"/>
        <end position="50"/>
    </location>
</feature>
<evidence type="ECO:0000256" key="7">
    <source>
        <dbReference type="ARBA" id="ARBA00047899"/>
    </source>
</evidence>
<dbReference type="GO" id="GO:0000245">
    <property type="term" value="P:spliceosomal complex assembly"/>
    <property type="evidence" value="ECO:0007669"/>
    <property type="project" value="TreeGrafter"/>
</dbReference>
<dbReference type="GO" id="GO:0005737">
    <property type="term" value="C:cytoplasm"/>
    <property type="evidence" value="ECO:0007669"/>
    <property type="project" value="TreeGrafter"/>
</dbReference>
<feature type="region of interest" description="Disordered" evidence="10">
    <location>
        <begin position="607"/>
        <end position="668"/>
    </location>
</feature>
<dbReference type="GO" id="GO:0005634">
    <property type="term" value="C:nucleus"/>
    <property type="evidence" value="ECO:0007669"/>
    <property type="project" value="TreeGrafter"/>
</dbReference>
<comment type="caution">
    <text evidence="12">The sequence shown here is derived from an EMBL/GenBank/DDBJ whole genome shotgun (WGS) entry which is preliminary data.</text>
</comment>
<dbReference type="PROSITE" id="PS50011">
    <property type="entry name" value="PROTEIN_KINASE_DOM"/>
    <property type="match status" value="1"/>
</dbReference>
<accession>A0A015KG55</accession>